<proteinExistence type="predicted"/>
<dbReference type="EMBL" id="JAIWYP010000009">
    <property type="protein sequence ID" value="KAH3777749.1"/>
    <property type="molecule type" value="Genomic_DNA"/>
</dbReference>
<gene>
    <name evidence="1" type="ORF">DPMN_179197</name>
</gene>
<accession>A0A9D4EEP3</accession>
<comment type="caution">
    <text evidence="1">The sequence shown here is derived from an EMBL/GenBank/DDBJ whole genome shotgun (WGS) entry which is preliminary data.</text>
</comment>
<keyword evidence="2" id="KW-1185">Reference proteome</keyword>
<protein>
    <submittedName>
        <fullName evidence="1">Uncharacterized protein</fullName>
    </submittedName>
</protein>
<reference evidence="1" key="1">
    <citation type="journal article" date="2019" name="bioRxiv">
        <title>The Genome of the Zebra Mussel, Dreissena polymorpha: A Resource for Invasive Species Research.</title>
        <authorList>
            <person name="McCartney M.A."/>
            <person name="Auch B."/>
            <person name="Kono T."/>
            <person name="Mallez S."/>
            <person name="Zhang Y."/>
            <person name="Obille A."/>
            <person name="Becker A."/>
            <person name="Abrahante J.E."/>
            <person name="Garbe J."/>
            <person name="Badalamenti J.P."/>
            <person name="Herman A."/>
            <person name="Mangelson H."/>
            <person name="Liachko I."/>
            <person name="Sullivan S."/>
            <person name="Sone E.D."/>
            <person name="Koren S."/>
            <person name="Silverstein K.A.T."/>
            <person name="Beckman K.B."/>
            <person name="Gohl D.M."/>
        </authorList>
    </citation>
    <scope>NUCLEOTIDE SEQUENCE</scope>
    <source>
        <strain evidence="1">Duluth1</strain>
        <tissue evidence="1">Whole animal</tissue>
    </source>
</reference>
<reference evidence="1" key="2">
    <citation type="submission" date="2020-11" db="EMBL/GenBank/DDBJ databases">
        <authorList>
            <person name="McCartney M.A."/>
            <person name="Auch B."/>
            <person name="Kono T."/>
            <person name="Mallez S."/>
            <person name="Becker A."/>
            <person name="Gohl D.M."/>
            <person name="Silverstein K.A.T."/>
            <person name="Koren S."/>
            <person name="Bechman K.B."/>
            <person name="Herman A."/>
            <person name="Abrahante J.E."/>
            <person name="Garbe J."/>
        </authorList>
    </citation>
    <scope>NUCLEOTIDE SEQUENCE</scope>
    <source>
        <strain evidence="1">Duluth1</strain>
        <tissue evidence="1">Whole animal</tissue>
    </source>
</reference>
<name>A0A9D4EEP3_DREPO</name>
<dbReference type="Proteomes" id="UP000828390">
    <property type="component" value="Unassembled WGS sequence"/>
</dbReference>
<evidence type="ECO:0000313" key="2">
    <source>
        <dbReference type="Proteomes" id="UP000828390"/>
    </source>
</evidence>
<dbReference type="AlphaFoldDB" id="A0A9D4EEP3"/>
<evidence type="ECO:0000313" key="1">
    <source>
        <dbReference type="EMBL" id="KAH3777749.1"/>
    </source>
</evidence>
<sequence length="66" mass="7339">MRRTINLIASLTAQTLRAPSYVDTVASAPRTEGLETVADDQRALLVRLRCTNLVHAGLIDERRVHL</sequence>
<organism evidence="1 2">
    <name type="scientific">Dreissena polymorpha</name>
    <name type="common">Zebra mussel</name>
    <name type="synonym">Mytilus polymorpha</name>
    <dbReference type="NCBI Taxonomy" id="45954"/>
    <lineage>
        <taxon>Eukaryota</taxon>
        <taxon>Metazoa</taxon>
        <taxon>Spiralia</taxon>
        <taxon>Lophotrochozoa</taxon>
        <taxon>Mollusca</taxon>
        <taxon>Bivalvia</taxon>
        <taxon>Autobranchia</taxon>
        <taxon>Heteroconchia</taxon>
        <taxon>Euheterodonta</taxon>
        <taxon>Imparidentia</taxon>
        <taxon>Neoheterodontei</taxon>
        <taxon>Myida</taxon>
        <taxon>Dreissenoidea</taxon>
        <taxon>Dreissenidae</taxon>
        <taxon>Dreissena</taxon>
    </lineage>
</organism>